<comment type="caution">
    <text evidence="1">The sequence shown here is derived from an EMBL/GenBank/DDBJ whole genome shotgun (WGS) entry which is preliminary data.</text>
</comment>
<dbReference type="EMBL" id="JAODAN010000004">
    <property type="protein sequence ID" value="KAK1924599.1"/>
    <property type="molecule type" value="Genomic_DNA"/>
</dbReference>
<reference evidence="1" key="1">
    <citation type="submission" date="2023-02" db="EMBL/GenBank/DDBJ databases">
        <title>Identification and recombinant expression of a fungal hydrolase from Papiliotrema laurentii that hydrolyzes apple cutin and clears colloidal polyester polyurethane.</title>
        <authorList>
            <consortium name="DOE Joint Genome Institute"/>
            <person name="Roman V.A."/>
            <person name="Bojanowski C."/>
            <person name="Crable B.R."/>
            <person name="Wagner D.N."/>
            <person name="Hung C.S."/>
            <person name="Nadeau L.J."/>
            <person name="Schratz L."/>
            <person name="Haridas S."/>
            <person name="Pangilinan J."/>
            <person name="Lipzen A."/>
            <person name="Na H."/>
            <person name="Yan M."/>
            <person name="Ng V."/>
            <person name="Grigoriev I.V."/>
            <person name="Spatafora J.W."/>
            <person name="Barlow D."/>
            <person name="Biffinger J."/>
            <person name="Kelley-Loughnane N."/>
            <person name="Varaljay V.A."/>
            <person name="Crookes-Goodson W.J."/>
        </authorList>
    </citation>
    <scope>NUCLEOTIDE SEQUENCE</scope>
    <source>
        <strain evidence="1">5307AH</strain>
    </source>
</reference>
<dbReference type="Proteomes" id="UP001182556">
    <property type="component" value="Unassembled WGS sequence"/>
</dbReference>
<dbReference type="GO" id="GO:0005762">
    <property type="term" value="C:mitochondrial large ribosomal subunit"/>
    <property type="evidence" value="ECO:0007669"/>
    <property type="project" value="InterPro"/>
</dbReference>
<evidence type="ECO:0000313" key="2">
    <source>
        <dbReference type="Proteomes" id="UP001182556"/>
    </source>
</evidence>
<dbReference type="InterPro" id="IPR019189">
    <property type="entry name" value="Ribosomal_mL41"/>
</dbReference>
<evidence type="ECO:0000313" key="1">
    <source>
        <dbReference type="EMBL" id="KAK1924599.1"/>
    </source>
</evidence>
<protein>
    <submittedName>
        <fullName evidence="1">Uncharacterized protein</fullName>
    </submittedName>
</protein>
<keyword evidence="2" id="KW-1185">Reference proteome</keyword>
<gene>
    <name evidence="1" type="ORF">DB88DRAFT_486103</name>
</gene>
<name>A0AAD9FR00_PAPLA</name>
<dbReference type="Pfam" id="PF09809">
    <property type="entry name" value="MRP-L27"/>
    <property type="match status" value="1"/>
</dbReference>
<dbReference type="GO" id="GO:0003735">
    <property type="term" value="F:structural constituent of ribosome"/>
    <property type="evidence" value="ECO:0007669"/>
    <property type="project" value="InterPro"/>
</dbReference>
<sequence>MQTTRPLFGASRLPLTTKRGNKDYYKGTRQAIVPGAANRSGLPGRHTPHQAGKFQLDDAKVRYYVPPPSSIYKNADKLHHLAPYVSNQVDPLALARALPKLPSFGPMPQSTSRGPGAVFAKLPGYEALKETNPAQWRRMQDPLQRKREFAREYASMKPEHKEALKAEARRNWWAKYQKNIEKVKELETMGVFKQTTAIVEETK</sequence>
<accession>A0AAD9FR00</accession>
<organism evidence="1 2">
    <name type="scientific">Papiliotrema laurentii</name>
    <name type="common">Cryptococcus laurentii</name>
    <dbReference type="NCBI Taxonomy" id="5418"/>
    <lineage>
        <taxon>Eukaryota</taxon>
        <taxon>Fungi</taxon>
        <taxon>Dikarya</taxon>
        <taxon>Basidiomycota</taxon>
        <taxon>Agaricomycotina</taxon>
        <taxon>Tremellomycetes</taxon>
        <taxon>Tremellales</taxon>
        <taxon>Rhynchogastremaceae</taxon>
        <taxon>Papiliotrema</taxon>
    </lineage>
</organism>
<dbReference type="AlphaFoldDB" id="A0AAD9FR00"/>
<proteinExistence type="predicted"/>